<evidence type="ECO:0000256" key="6">
    <source>
        <dbReference type="SAM" id="MobiDB-lite"/>
    </source>
</evidence>
<keyword evidence="5 7" id="KW-0472">Membrane</keyword>
<evidence type="ECO:0000256" key="2">
    <source>
        <dbReference type="ARBA" id="ARBA00006109"/>
    </source>
</evidence>
<dbReference type="Proteomes" id="UP000799429">
    <property type="component" value="Unassembled WGS sequence"/>
</dbReference>
<comment type="subcellular location">
    <subcellularLocation>
        <location evidence="1">Endomembrane system</location>
        <topology evidence="1">Multi-pass membrane protein</topology>
    </subcellularLocation>
</comment>
<evidence type="ECO:0000256" key="5">
    <source>
        <dbReference type="ARBA" id="ARBA00023136"/>
    </source>
</evidence>
<dbReference type="InterPro" id="IPR053279">
    <property type="entry name" value="EMC_subunit"/>
</dbReference>
<dbReference type="GO" id="GO:0072546">
    <property type="term" value="C:EMC complex"/>
    <property type="evidence" value="ECO:0007669"/>
    <property type="project" value="TreeGrafter"/>
</dbReference>
<evidence type="ECO:0000256" key="7">
    <source>
        <dbReference type="SAM" id="Phobius"/>
    </source>
</evidence>
<feature type="signal peptide" evidence="8">
    <location>
        <begin position="1"/>
        <end position="22"/>
    </location>
</feature>
<keyword evidence="8" id="KW-0732">Signal</keyword>
<reference evidence="9" key="1">
    <citation type="journal article" date="2020" name="Stud. Mycol.">
        <title>101 Dothideomycetes genomes: a test case for predicting lifestyles and emergence of pathogens.</title>
        <authorList>
            <person name="Haridas S."/>
            <person name="Albert R."/>
            <person name="Binder M."/>
            <person name="Bloem J."/>
            <person name="Labutti K."/>
            <person name="Salamov A."/>
            <person name="Andreopoulos B."/>
            <person name="Baker S."/>
            <person name="Barry K."/>
            <person name="Bills G."/>
            <person name="Bluhm B."/>
            <person name="Cannon C."/>
            <person name="Castanera R."/>
            <person name="Culley D."/>
            <person name="Daum C."/>
            <person name="Ezra D."/>
            <person name="Gonzalez J."/>
            <person name="Henrissat B."/>
            <person name="Kuo A."/>
            <person name="Liang C."/>
            <person name="Lipzen A."/>
            <person name="Lutzoni F."/>
            <person name="Magnuson J."/>
            <person name="Mondo S."/>
            <person name="Nolan M."/>
            <person name="Ohm R."/>
            <person name="Pangilinan J."/>
            <person name="Park H.-J."/>
            <person name="Ramirez L."/>
            <person name="Alfaro M."/>
            <person name="Sun H."/>
            <person name="Tritt A."/>
            <person name="Yoshinaga Y."/>
            <person name="Zwiers L.-H."/>
            <person name="Turgeon B."/>
            <person name="Goodwin S."/>
            <person name="Spatafora J."/>
            <person name="Crous P."/>
            <person name="Grigoriev I."/>
        </authorList>
    </citation>
    <scope>NUCLEOTIDE SEQUENCE</scope>
    <source>
        <strain evidence="9">CBS 101060</strain>
    </source>
</reference>
<gene>
    <name evidence="9" type="ORF">M501DRAFT_396386</name>
</gene>
<evidence type="ECO:0000256" key="4">
    <source>
        <dbReference type="ARBA" id="ARBA00022989"/>
    </source>
</evidence>
<comment type="similarity">
    <text evidence="2">Belongs to the membrane magnesium transporter (TC 1.A.67) family.</text>
</comment>
<accession>A0A9P4SGC9</accession>
<dbReference type="Pfam" id="PF10270">
    <property type="entry name" value="MMgT"/>
    <property type="match status" value="1"/>
</dbReference>
<proteinExistence type="inferred from homology"/>
<evidence type="ECO:0000256" key="1">
    <source>
        <dbReference type="ARBA" id="ARBA00004127"/>
    </source>
</evidence>
<dbReference type="PANTHER" id="PTHR28144">
    <property type="entry name" value="ER MEMBRANE PROTEIN COMPLEX SUBUNIT 5"/>
    <property type="match status" value="1"/>
</dbReference>
<feature type="region of interest" description="Disordered" evidence="6">
    <location>
        <begin position="28"/>
        <end position="48"/>
    </location>
</feature>
<evidence type="ECO:0000313" key="9">
    <source>
        <dbReference type="EMBL" id="KAF2842183.1"/>
    </source>
</evidence>
<name>A0A9P4SGC9_9PEZI</name>
<evidence type="ECO:0000256" key="3">
    <source>
        <dbReference type="ARBA" id="ARBA00022692"/>
    </source>
</evidence>
<evidence type="ECO:0000313" key="10">
    <source>
        <dbReference type="Proteomes" id="UP000799429"/>
    </source>
</evidence>
<feature type="transmembrane region" description="Helical" evidence="7">
    <location>
        <begin position="57"/>
        <end position="76"/>
    </location>
</feature>
<dbReference type="OrthoDB" id="44756at2759"/>
<dbReference type="InterPro" id="IPR018937">
    <property type="entry name" value="MMgT"/>
</dbReference>
<keyword evidence="3 7" id="KW-0812">Transmembrane</keyword>
<keyword evidence="10" id="KW-1185">Reference proteome</keyword>
<sequence>MGFTSNLFNLVGLVLLGHAVYSAHEHSSQNPLHLPSSPPSFSPLTTPTSTTSLPTDIVLETLFSVLLISTGIVLGSSSLRPIQWSKWAGQLEREERVKKSVKEIREGTGNPYRILEERPGFVDVRGKRKEFMEWVRKGDDLAAK</sequence>
<organism evidence="9 10">
    <name type="scientific">Patellaria atrata CBS 101060</name>
    <dbReference type="NCBI Taxonomy" id="1346257"/>
    <lineage>
        <taxon>Eukaryota</taxon>
        <taxon>Fungi</taxon>
        <taxon>Dikarya</taxon>
        <taxon>Ascomycota</taxon>
        <taxon>Pezizomycotina</taxon>
        <taxon>Dothideomycetes</taxon>
        <taxon>Dothideomycetes incertae sedis</taxon>
        <taxon>Patellariales</taxon>
        <taxon>Patellariaceae</taxon>
        <taxon>Patellaria</taxon>
    </lineage>
</organism>
<feature type="chain" id="PRO_5040494061" description="Magnesium transporter" evidence="8">
    <location>
        <begin position="23"/>
        <end position="144"/>
    </location>
</feature>
<protein>
    <recommendedName>
        <fullName evidence="11">Magnesium transporter</fullName>
    </recommendedName>
</protein>
<evidence type="ECO:0008006" key="11">
    <source>
        <dbReference type="Google" id="ProtNLM"/>
    </source>
</evidence>
<dbReference type="AlphaFoldDB" id="A0A9P4SGC9"/>
<comment type="caution">
    <text evidence="9">The sequence shown here is derived from an EMBL/GenBank/DDBJ whole genome shotgun (WGS) entry which is preliminary data.</text>
</comment>
<evidence type="ECO:0000256" key="8">
    <source>
        <dbReference type="SAM" id="SignalP"/>
    </source>
</evidence>
<dbReference type="GO" id="GO:0034975">
    <property type="term" value="P:protein folding in endoplasmic reticulum"/>
    <property type="evidence" value="ECO:0007669"/>
    <property type="project" value="TreeGrafter"/>
</dbReference>
<keyword evidence="4 7" id="KW-1133">Transmembrane helix</keyword>
<dbReference type="PANTHER" id="PTHR28144:SF1">
    <property type="entry name" value="ER MEMBRANE PROTEIN COMPLEX SUBUNIT 5"/>
    <property type="match status" value="1"/>
</dbReference>
<dbReference type="EMBL" id="MU006090">
    <property type="protein sequence ID" value="KAF2842183.1"/>
    <property type="molecule type" value="Genomic_DNA"/>
</dbReference>